<evidence type="ECO:0000259" key="1">
    <source>
        <dbReference type="Pfam" id="PF10543"/>
    </source>
</evidence>
<evidence type="ECO:0000313" key="2">
    <source>
        <dbReference type="EMBL" id="SFA88854.1"/>
    </source>
</evidence>
<dbReference type="Proteomes" id="UP000183843">
    <property type="component" value="Unassembled WGS sequence"/>
</dbReference>
<dbReference type="InterPro" id="IPR018873">
    <property type="entry name" value="KilA-N_DNA-bd_domain"/>
</dbReference>
<name>A0A1I0WJX3_SELRU</name>
<proteinExistence type="predicted"/>
<organism evidence="2 3">
    <name type="scientific">Selenomonas ruminantium</name>
    <dbReference type="NCBI Taxonomy" id="971"/>
    <lineage>
        <taxon>Bacteria</taxon>
        <taxon>Bacillati</taxon>
        <taxon>Bacillota</taxon>
        <taxon>Negativicutes</taxon>
        <taxon>Selenomonadales</taxon>
        <taxon>Selenomonadaceae</taxon>
        <taxon>Selenomonas</taxon>
    </lineage>
</organism>
<sequence length="317" mass="35932">MAPQEKGTLMSDIPMVDGEPVSFVPADAQHIENLVYTVRGHQIMLDYDLARLYQVETKILNRAASRNSDRFPEDFRFQLTKEEFDHLRCQIGTSSDEAGGHGGRRYLPYAYTEQGISMLSGVLRSDVAVHVSIGIMRAFVEMRRFIANNSLLFERISNVELKQLAFQQETNEKLDKVFAYINSHAESSQKIFFDGQIYDAFSLLIGLIQKAAKNIILIDGYVDVGTLNLLAKKQTGVAVEIHTFRNTRLTAADIATFNQQYPQLTVKYTTAFHDRFLILDHQEAYHIGASLKDAGKKCFAVTQLQDDTLLKELLERL</sequence>
<dbReference type="AlphaFoldDB" id="A0A1I0WJX3"/>
<evidence type="ECO:0000313" key="3">
    <source>
        <dbReference type="Proteomes" id="UP000183843"/>
    </source>
</evidence>
<dbReference type="Pfam" id="PF10543">
    <property type="entry name" value="ORF6N"/>
    <property type="match status" value="1"/>
</dbReference>
<feature type="domain" description="KilA-N DNA-binding" evidence="1">
    <location>
        <begin position="34"/>
        <end position="122"/>
    </location>
</feature>
<gene>
    <name evidence="2" type="ORF">SAMN05216587_10345</name>
</gene>
<protein>
    <submittedName>
        <fullName evidence="2">ORF6N domain-containing protein</fullName>
    </submittedName>
</protein>
<reference evidence="2 3" key="1">
    <citation type="submission" date="2016-10" db="EMBL/GenBank/DDBJ databases">
        <authorList>
            <person name="de Groot N.N."/>
        </authorList>
    </citation>
    <scope>NUCLEOTIDE SEQUENCE [LARGE SCALE GENOMIC DNA]</scope>
    <source>
        <strain evidence="2 3">L14</strain>
    </source>
</reference>
<accession>A0A1I0WJX3</accession>
<dbReference type="EMBL" id="FOJX01000003">
    <property type="protein sequence ID" value="SFA88854.1"/>
    <property type="molecule type" value="Genomic_DNA"/>
</dbReference>